<reference evidence="1 2" key="1">
    <citation type="submission" date="2024-04" db="EMBL/GenBank/DDBJ databases">
        <authorList>
            <person name="Fracassetti M."/>
        </authorList>
    </citation>
    <scope>NUCLEOTIDE SEQUENCE [LARGE SCALE GENOMIC DNA]</scope>
</reference>
<dbReference type="EMBL" id="OZ034821">
    <property type="protein sequence ID" value="CAL1407105.1"/>
    <property type="molecule type" value="Genomic_DNA"/>
</dbReference>
<sequence length="449" mass="50918">MSMELGVASPEREKERQQWWNCGFVAPCTDVVNVVLVGLDKKAANNSDTDPGIRTANVTVTPSSDFRGKFYRGMGFAVVESKLYAFGGRAICDSPDPDPEYDFDLQTGKSYWTYPRYLYVCDLGTDPEIQNEPLQFRKMEVKLNGAKVCPIHVSYKKEKLFILSKGYPPSSRFEPERPAPCEVLNLKDLTVQTIDTPSEVWDTDVSSYKYNCFLPVFIGHVVVGSELIVYIDTDTYPCLYALDMEHLKWRPIITSTSMAQYAVKLSRKDLCLDFLVYTHATYDTAPCSNVVRNGKVFQLRIGNPDTIHNSHVRPDYKDVSVVNLDPSASYDQRRCWLRKRKARRLVALAEFLQTTPGDNWETTDVGVVPFGNGDDDVYCLFLWHKAYTASRTSHEVNNSFSICRFKLVGDYGRCKVLETVRDFGRFGDDLACPYFTAFTPTSDIGLCIL</sequence>
<dbReference type="AlphaFoldDB" id="A0AAV2GCA0"/>
<accession>A0AAV2GCA0</accession>
<dbReference type="Proteomes" id="UP001497516">
    <property type="component" value="Chromosome 8"/>
</dbReference>
<evidence type="ECO:0000313" key="1">
    <source>
        <dbReference type="EMBL" id="CAL1407105.1"/>
    </source>
</evidence>
<keyword evidence="2" id="KW-1185">Reference proteome</keyword>
<organism evidence="1 2">
    <name type="scientific">Linum trigynum</name>
    <dbReference type="NCBI Taxonomy" id="586398"/>
    <lineage>
        <taxon>Eukaryota</taxon>
        <taxon>Viridiplantae</taxon>
        <taxon>Streptophyta</taxon>
        <taxon>Embryophyta</taxon>
        <taxon>Tracheophyta</taxon>
        <taxon>Spermatophyta</taxon>
        <taxon>Magnoliopsida</taxon>
        <taxon>eudicotyledons</taxon>
        <taxon>Gunneridae</taxon>
        <taxon>Pentapetalae</taxon>
        <taxon>rosids</taxon>
        <taxon>fabids</taxon>
        <taxon>Malpighiales</taxon>
        <taxon>Linaceae</taxon>
        <taxon>Linum</taxon>
    </lineage>
</organism>
<proteinExistence type="predicted"/>
<evidence type="ECO:0000313" key="2">
    <source>
        <dbReference type="Proteomes" id="UP001497516"/>
    </source>
</evidence>
<name>A0AAV2GCA0_9ROSI</name>
<gene>
    <name evidence="1" type="ORF">LTRI10_LOCUS46793</name>
</gene>
<protein>
    <submittedName>
        <fullName evidence="1">Uncharacterized protein</fullName>
    </submittedName>
</protein>